<dbReference type="RefSeq" id="WP_091979399.1">
    <property type="nucleotide sequence ID" value="NZ_FOLO01000002.1"/>
</dbReference>
<accession>A0A1I1ESJ2</accession>
<reference evidence="2 3" key="1">
    <citation type="submission" date="2016-10" db="EMBL/GenBank/DDBJ databases">
        <authorList>
            <person name="de Groot N.N."/>
        </authorList>
    </citation>
    <scope>NUCLEOTIDE SEQUENCE [LARGE SCALE GENOMIC DNA]</scope>
    <source>
        <strain evidence="2 3">DSM 6059</strain>
    </source>
</reference>
<dbReference type="Proteomes" id="UP000198862">
    <property type="component" value="Unassembled WGS sequence"/>
</dbReference>
<feature type="chain" id="PRO_5011692650" evidence="1">
    <location>
        <begin position="20"/>
        <end position="292"/>
    </location>
</feature>
<keyword evidence="1" id="KW-0732">Signal</keyword>
<feature type="signal peptide" evidence="1">
    <location>
        <begin position="1"/>
        <end position="19"/>
    </location>
</feature>
<proteinExistence type="predicted"/>
<name>A0A1I1ESJ2_9GAMM</name>
<dbReference type="OrthoDB" id="9887187at2"/>
<evidence type="ECO:0000313" key="2">
    <source>
        <dbReference type="EMBL" id="SFB90085.1"/>
    </source>
</evidence>
<evidence type="ECO:0000313" key="3">
    <source>
        <dbReference type="Proteomes" id="UP000198862"/>
    </source>
</evidence>
<keyword evidence="3" id="KW-1185">Reference proteome</keyword>
<organism evidence="2 3">
    <name type="scientific">Pseudoalteromonas denitrificans DSM 6059</name>
    <dbReference type="NCBI Taxonomy" id="1123010"/>
    <lineage>
        <taxon>Bacteria</taxon>
        <taxon>Pseudomonadati</taxon>
        <taxon>Pseudomonadota</taxon>
        <taxon>Gammaproteobacteria</taxon>
        <taxon>Alteromonadales</taxon>
        <taxon>Pseudoalteromonadaceae</taxon>
        <taxon>Pseudoalteromonas</taxon>
    </lineage>
</organism>
<gene>
    <name evidence="2" type="ORF">SAMN02745724_00422</name>
</gene>
<evidence type="ECO:0000256" key="1">
    <source>
        <dbReference type="SAM" id="SignalP"/>
    </source>
</evidence>
<protein>
    <submittedName>
        <fullName evidence="2">Uncharacterized protein</fullName>
    </submittedName>
</protein>
<sequence length="292" mass="32657">MLKRLLLLSSFMLIQPVSAYTSDLVICNDCSLSQSMNAAKYSVVSKRSSDIIVADIKNENVIKFKVFKTTDEYGEPSITARQISPTSDEIHDIGVIYQYRRDLVDLMVEMTSMPGLGMPGTTPPSKSRTGYIYTGTLRAKGNPLDFITTAAIQNDLYDYYFAKTTSLIDRVTQNIFNAIKIPGAYELDAYLDIEFYADSLMEVPNGTAQVTFNPASRQFKILSSRDKDNNTIPTTIAELASNDYRFSSNDSANRFNNYVQKFTKKEGGPAIQCTPTRVSTTGLGFIFYYNCK</sequence>
<dbReference type="EMBL" id="FOLO01000002">
    <property type="protein sequence ID" value="SFB90085.1"/>
    <property type="molecule type" value="Genomic_DNA"/>
</dbReference>
<dbReference type="AlphaFoldDB" id="A0A1I1ESJ2"/>